<keyword evidence="2" id="KW-1185">Reference proteome</keyword>
<evidence type="ECO:0000313" key="2">
    <source>
        <dbReference type="Proteomes" id="UP001054837"/>
    </source>
</evidence>
<dbReference type="EMBL" id="BPLQ01015694">
    <property type="protein sequence ID" value="GIY89788.1"/>
    <property type="molecule type" value="Genomic_DNA"/>
</dbReference>
<name>A0AAV4X556_9ARAC</name>
<reference evidence="1 2" key="1">
    <citation type="submission" date="2021-06" db="EMBL/GenBank/DDBJ databases">
        <title>Caerostris darwini draft genome.</title>
        <authorList>
            <person name="Kono N."/>
            <person name="Arakawa K."/>
        </authorList>
    </citation>
    <scope>NUCLEOTIDE SEQUENCE [LARGE SCALE GENOMIC DNA]</scope>
</reference>
<proteinExistence type="predicted"/>
<sequence length="92" mass="10022">MLEARGPRVVGTICYAKVSWLSEVKSELRIASVKFEEGFLPRFFLVHSGIGVMYANTVLGGVDSDGVFMVSGGDGFGKFGKEERMMIGDICH</sequence>
<gene>
    <name evidence="1" type="ORF">CDAR_175661</name>
</gene>
<dbReference type="Proteomes" id="UP001054837">
    <property type="component" value="Unassembled WGS sequence"/>
</dbReference>
<protein>
    <submittedName>
        <fullName evidence="1">Uncharacterized protein</fullName>
    </submittedName>
</protein>
<dbReference type="AlphaFoldDB" id="A0AAV4X556"/>
<organism evidence="1 2">
    <name type="scientific">Caerostris darwini</name>
    <dbReference type="NCBI Taxonomy" id="1538125"/>
    <lineage>
        <taxon>Eukaryota</taxon>
        <taxon>Metazoa</taxon>
        <taxon>Ecdysozoa</taxon>
        <taxon>Arthropoda</taxon>
        <taxon>Chelicerata</taxon>
        <taxon>Arachnida</taxon>
        <taxon>Araneae</taxon>
        <taxon>Araneomorphae</taxon>
        <taxon>Entelegynae</taxon>
        <taxon>Araneoidea</taxon>
        <taxon>Araneidae</taxon>
        <taxon>Caerostris</taxon>
    </lineage>
</organism>
<evidence type="ECO:0000313" key="1">
    <source>
        <dbReference type="EMBL" id="GIY89788.1"/>
    </source>
</evidence>
<accession>A0AAV4X556</accession>
<comment type="caution">
    <text evidence="1">The sequence shown here is derived from an EMBL/GenBank/DDBJ whole genome shotgun (WGS) entry which is preliminary data.</text>
</comment>